<evidence type="ECO:0000313" key="1">
    <source>
        <dbReference type="EMBL" id="KHG08984.1"/>
    </source>
</evidence>
<dbReference type="Proteomes" id="UP000032142">
    <property type="component" value="Unassembled WGS sequence"/>
</dbReference>
<evidence type="ECO:0000313" key="2">
    <source>
        <dbReference type="Proteomes" id="UP000032142"/>
    </source>
</evidence>
<name>A0A0B0NAX1_GOSAR</name>
<reference evidence="2" key="1">
    <citation type="submission" date="2014-09" db="EMBL/GenBank/DDBJ databases">
        <authorList>
            <person name="Mudge J."/>
            <person name="Ramaraj T."/>
            <person name="Lindquist I.E."/>
            <person name="Bharti A.K."/>
            <person name="Sundararajan A."/>
            <person name="Cameron C.T."/>
            <person name="Woodward J.E."/>
            <person name="May G.D."/>
            <person name="Brubaker C."/>
            <person name="Broadhvest J."/>
            <person name="Wilkins T.A."/>
        </authorList>
    </citation>
    <scope>NUCLEOTIDE SEQUENCE</scope>
    <source>
        <strain evidence="2">cv. AKA8401</strain>
    </source>
</reference>
<proteinExistence type="predicted"/>
<keyword evidence="2" id="KW-1185">Reference proteome</keyword>
<accession>A0A0B0NAX1</accession>
<dbReference type="EMBL" id="JRRC01518760">
    <property type="protein sequence ID" value="KHG08984.1"/>
    <property type="molecule type" value="Genomic_DNA"/>
</dbReference>
<dbReference type="AlphaFoldDB" id="A0A0B0NAX1"/>
<organism evidence="1 2">
    <name type="scientific">Gossypium arboreum</name>
    <name type="common">Tree cotton</name>
    <name type="synonym">Gossypium nanking</name>
    <dbReference type="NCBI Taxonomy" id="29729"/>
    <lineage>
        <taxon>Eukaryota</taxon>
        <taxon>Viridiplantae</taxon>
        <taxon>Streptophyta</taxon>
        <taxon>Embryophyta</taxon>
        <taxon>Tracheophyta</taxon>
        <taxon>Spermatophyta</taxon>
        <taxon>Magnoliopsida</taxon>
        <taxon>eudicotyledons</taxon>
        <taxon>Gunneridae</taxon>
        <taxon>Pentapetalae</taxon>
        <taxon>rosids</taxon>
        <taxon>malvids</taxon>
        <taxon>Malvales</taxon>
        <taxon>Malvaceae</taxon>
        <taxon>Malvoideae</taxon>
        <taxon>Gossypium</taxon>
    </lineage>
</organism>
<protein>
    <submittedName>
        <fullName evidence="1">Uncharacterized protein</fullName>
    </submittedName>
</protein>
<comment type="caution">
    <text evidence="1">The sequence shown here is derived from an EMBL/GenBank/DDBJ whole genome shotgun (WGS) entry which is preliminary data.</text>
</comment>
<gene>
    <name evidence="1" type="ORF">F383_35941</name>
</gene>
<sequence length="42" mass="4732">MSQTCLTLAYVSRPMHVPDMSYTSTHLDADAISQTWLKFAIT</sequence>